<evidence type="ECO:0000256" key="5">
    <source>
        <dbReference type="ARBA" id="ARBA00023136"/>
    </source>
</evidence>
<evidence type="ECO:0000256" key="1">
    <source>
        <dbReference type="ARBA" id="ARBA00004651"/>
    </source>
</evidence>
<dbReference type="GO" id="GO:0005886">
    <property type="term" value="C:plasma membrane"/>
    <property type="evidence" value="ECO:0007669"/>
    <property type="project" value="UniProtKB-SubCell"/>
</dbReference>
<dbReference type="EMBL" id="WLXI01000013">
    <property type="protein sequence ID" value="MTD01060.1"/>
    <property type="molecule type" value="Genomic_DNA"/>
</dbReference>
<keyword evidence="5" id="KW-0472">Membrane</keyword>
<keyword evidence="3" id="KW-0812">Transmembrane</keyword>
<dbReference type="PANTHER" id="PTHR40064:SF1">
    <property type="entry name" value="MEMBRANE PROTEIN"/>
    <property type="match status" value="1"/>
</dbReference>
<comment type="subcellular location">
    <subcellularLocation>
        <location evidence="1">Cell membrane</location>
        <topology evidence="1">Multi-pass membrane protein</topology>
    </subcellularLocation>
</comment>
<keyword evidence="4" id="KW-1133">Transmembrane helix</keyword>
<sequence>MPLVERSIKMVLATILSIVIADYLGLHFATSSGIIALLSILDTRQSSLQIAKNRLIAFVIAFLIAIVTFSILGYDILAFSIYLMLTIPLLYWKNLESGLVPITVLVTHLMLEKSVSLSIVTNEFVLFLVGTSLALLLNSYMTTNDHKIQKYHSLIEKELKAHLFLLEERLLLKHQDDLMDNVKLLENLLEDALALVYRESANQLFQQTDYQIHYFEMRRRQCHLLREMVKISQNIWESQRETVLLAHFIHETASQLSEKNSAKTLIDDIHLLLETYRQRELPKTRSEFENRAQLFKLLQTLEDFIREKTEFYQRYNP</sequence>
<protein>
    <submittedName>
        <fullName evidence="6">Aromatic acid exporter family protein</fullName>
    </submittedName>
</protein>
<evidence type="ECO:0000256" key="4">
    <source>
        <dbReference type="ARBA" id="ARBA00022989"/>
    </source>
</evidence>
<dbReference type="Proteomes" id="UP000483839">
    <property type="component" value="Unassembled WGS sequence"/>
</dbReference>
<accession>A0A2X4HCM0</accession>
<dbReference type="Pfam" id="PF11728">
    <property type="entry name" value="ArAE_1_C"/>
    <property type="match status" value="1"/>
</dbReference>
<evidence type="ECO:0000313" key="7">
    <source>
        <dbReference type="Proteomes" id="UP000483839"/>
    </source>
</evidence>
<dbReference type="AlphaFoldDB" id="A0A2X4HCM0"/>
<dbReference type="InterPro" id="IPR010343">
    <property type="entry name" value="ArAE_1"/>
</dbReference>
<name>A0A2X4HCM0_STRUB</name>
<dbReference type="RefSeq" id="WP_100912053.1">
    <property type="nucleotide sequence ID" value="NZ_BAABQE010000001.1"/>
</dbReference>
<evidence type="ECO:0000313" key="6">
    <source>
        <dbReference type="EMBL" id="MTD01060.1"/>
    </source>
</evidence>
<evidence type="ECO:0000256" key="3">
    <source>
        <dbReference type="ARBA" id="ARBA00022692"/>
    </source>
</evidence>
<dbReference type="PANTHER" id="PTHR40064">
    <property type="entry name" value="MEMBRANE PROTEIN-RELATED"/>
    <property type="match status" value="1"/>
</dbReference>
<gene>
    <name evidence="6" type="ORF">GKS16_02005</name>
</gene>
<dbReference type="InterPro" id="IPR021062">
    <property type="entry name" value="ArAE_1_C"/>
</dbReference>
<dbReference type="Pfam" id="PF06081">
    <property type="entry name" value="ArAE_1"/>
    <property type="match status" value="1"/>
</dbReference>
<evidence type="ECO:0000256" key="2">
    <source>
        <dbReference type="ARBA" id="ARBA00022475"/>
    </source>
</evidence>
<dbReference type="Gene3D" id="1.20.120.940">
    <property type="entry name" value="Putative aromatic acid exporter, C-terminal domain"/>
    <property type="match status" value="1"/>
</dbReference>
<keyword evidence="2" id="KW-1003">Cell membrane</keyword>
<comment type="caution">
    <text evidence="6">The sequence shown here is derived from an EMBL/GenBank/DDBJ whole genome shotgun (WGS) entry which is preliminary data.</text>
</comment>
<reference evidence="6 7" key="1">
    <citation type="submission" date="2019-11" db="EMBL/GenBank/DDBJ databases">
        <title>Streptococcus uberis isolated from clinical mastitis cases on a southeastern Queensland dairy.</title>
        <authorList>
            <person name="Workentine M.L."/>
            <person name="Price R."/>
            <person name="Olchowy T."/>
        </authorList>
    </citation>
    <scope>NUCLEOTIDE SEQUENCE [LARGE SCALE GENOMIC DNA]</scope>
    <source>
        <strain evidence="6 7">OLC4459-A17</strain>
    </source>
</reference>
<dbReference type="InterPro" id="IPR052984">
    <property type="entry name" value="UPF0421"/>
</dbReference>
<proteinExistence type="predicted"/>
<organism evidence="6 7">
    <name type="scientific">Streptococcus uberis</name>
    <dbReference type="NCBI Taxonomy" id="1349"/>
    <lineage>
        <taxon>Bacteria</taxon>
        <taxon>Bacillati</taxon>
        <taxon>Bacillota</taxon>
        <taxon>Bacilli</taxon>
        <taxon>Lactobacillales</taxon>
        <taxon>Streptococcaceae</taxon>
        <taxon>Streptococcus</taxon>
    </lineage>
</organism>
<dbReference type="InterPro" id="IPR038323">
    <property type="entry name" value="ArAE_1_C_sf"/>
</dbReference>